<feature type="transmembrane region" description="Helical" evidence="8">
    <location>
        <begin position="177"/>
        <end position="195"/>
    </location>
</feature>
<evidence type="ECO:0000256" key="1">
    <source>
        <dbReference type="ARBA" id="ARBA00004651"/>
    </source>
</evidence>
<reference evidence="9 10" key="1">
    <citation type="submission" date="2019-03" db="EMBL/GenBank/DDBJ databases">
        <title>Genomic Encyclopedia of Type Strains, Phase IV (KMG-IV): sequencing the most valuable type-strain genomes for metagenomic binning, comparative biology and taxonomic classification.</title>
        <authorList>
            <person name="Goeker M."/>
        </authorList>
    </citation>
    <scope>NUCLEOTIDE SEQUENCE [LARGE SCALE GENOMIC DNA]</scope>
    <source>
        <strain evidence="9 10">DSM 18401</strain>
    </source>
</reference>
<protein>
    <recommendedName>
        <fullName evidence="11">AEC family transporter</fullName>
    </recommendedName>
</protein>
<dbReference type="GO" id="GO:0005886">
    <property type="term" value="C:plasma membrane"/>
    <property type="evidence" value="ECO:0007669"/>
    <property type="project" value="UniProtKB-SubCell"/>
</dbReference>
<dbReference type="PANTHER" id="PTHR36838">
    <property type="entry name" value="AUXIN EFFLUX CARRIER FAMILY PROTEIN"/>
    <property type="match status" value="1"/>
</dbReference>
<gene>
    <name evidence="9" type="ORF">EV665_11917</name>
</gene>
<feature type="transmembrane region" description="Helical" evidence="8">
    <location>
        <begin position="262"/>
        <end position="281"/>
    </location>
</feature>
<comment type="subcellular location">
    <subcellularLocation>
        <location evidence="1">Cell membrane</location>
        <topology evidence="1">Multi-pass membrane protein</topology>
    </subcellularLocation>
</comment>
<feature type="transmembrane region" description="Helical" evidence="8">
    <location>
        <begin position="96"/>
        <end position="119"/>
    </location>
</feature>
<evidence type="ECO:0000256" key="8">
    <source>
        <dbReference type="SAM" id="Phobius"/>
    </source>
</evidence>
<comment type="caution">
    <text evidence="9">The sequence shown here is derived from an EMBL/GenBank/DDBJ whole genome shotgun (WGS) entry which is preliminary data.</text>
</comment>
<keyword evidence="7 8" id="KW-0472">Membrane</keyword>
<accession>A0A4R2CD45</accession>
<feature type="transmembrane region" description="Helical" evidence="8">
    <location>
        <begin position="293"/>
        <end position="312"/>
    </location>
</feature>
<dbReference type="Gene3D" id="1.20.1530.20">
    <property type="match status" value="1"/>
</dbReference>
<evidence type="ECO:0000256" key="4">
    <source>
        <dbReference type="ARBA" id="ARBA00022475"/>
    </source>
</evidence>
<proteinExistence type="inferred from homology"/>
<feature type="transmembrane region" description="Helical" evidence="8">
    <location>
        <begin position="65"/>
        <end position="84"/>
    </location>
</feature>
<dbReference type="RefSeq" id="WP_133035927.1">
    <property type="nucleotide sequence ID" value="NZ_BAABEI010000012.1"/>
</dbReference>
<feature type="transmembrane region" description="Helical" evidence="8">
    <location>
        <begin position="125"/>
        <end position="146"/>
    </location>
</feature>
<comment type="similarity">
    <text evidence="2">Belongs to the auxin efflux carrier (TC 2.A.69) family.</text>
</comment>
<organism evidence="9 10">
    <name type="scientific">Shinella granuli</name>
    <dbReference type="NCBI Taxonomy" id="323621"/>
    <lineage>
        <taxon>Bacteria</taxon>
        <taxon>Pseudomonadati</taxon>
        <taxon>Pseudomonadota</taxon>
        <taxon>Alphaproteobacteria</taxon>
        <taxon>Hyphomicrobiales</taxon>
        <taxon>Rhizobiaceae</taxon>
        <taxon>Shinella</taxon>
    </lineage>
</organism>
<dbReference type="PANTHER" id="PTHR36838:SF3">
    <property type="entry name" value="TRANSPORTER AUXIN EFFLUX CARRIER EC FAMILY"/>
    <property type="match status" value="1"/>
</dbReference>
<feature type="transmembrane region" description="Helical" evidence="8">
    <location>
        <begin position="6"/>
        <end position="22"/>
    </location>
</feature>
<keyword evidence="3" id="KW-0813">Transport</keyword>
<dbReference type="GO" id="GO:0055085">
    <property type="term" value="P:transmembrane transport"/>
    <property type="evidence" value="ECO:0007669"/>
    <property type="project" value="InterPro"/>
</dbReference>
<keyword evidence="6 8" id="KW-1133">Transmembrane helix</keyword>
<evidence type="ECO:0000256" key="7">
    <source>
        <dbReference type="ARBA" id="ARBA00023136"/>
    </source>
</evidence>
<evidence type="ECO:0000256" key="2">
    <source>
        <dbReference type="ARBA" id="ARBA00010145"/>
    </source>
</evidence>
<keyword evidence="5 8" id="KW-0812">Transmembrane</keyword>
<dbReference type="AlphaFoldDB" id="A0A4R2CD45"/>
<keyword evidence="10" id="KW-1185">Reference proteome</keyword>
<feature type="transmembrane region" description="Helical" evidence="8">
    <location>
        <begin position="201"/>
        <end position="221"/>
    </location>
</feature>
<dbReference type="Pfam" id="PF03547">
    <property type="entry name" value="Mem_trans"/>
    <property type="match status" value="1"/>
</dbReference>
<dbReference type="InterPro" id="IPR004776">
    <property type="entry name" value="Mem_transp_PIN-like"/>
</dbReference>
<sequence length="314" mass="32841">MSDVALNVLPIFALIFIGWLLVRTGYLSEALGEGLGEFVFRVAVPVLLFRTIAEADFAGESPLRIWIGYFAGVAFTWTVAHLVATLGFGRDRRIGVLAGVSSAFANTVFIGLPLVSRIVGEEGLVAISVLLSVHLPVMMIAGTILMERAERKDGTREPQRIGTLLLGIGRSLVRNPLVIGLVAGALFHTGGVPLAGPVKVVVDQLAGAAAPAALISIGMALNKYKVGGNAGIALAMTSLKLVLLPGSVYVACRLLGLSPEWTAAMVLCSSVPTGINAWLLANHFGVGHALASSTITMTTALGVFTVSFWAWLLG</sequence>
<dbReference type="EMBL" id="SLVX01000019">
    <property type="protein sequence ID" value="TCN38506.1"/>
    <property type="molecule type" value="Genomic_DNA"/>
</dbReference>
<keyword evidence="4" id="KW-1003">Cell membrane</keyword>
<evidence type="ECO:0000256" key="3">
    <source>
        <dbReference type="ARBA" id="ARBA00022448"/>
    </source>
</evidence>
<dbReference type="Proteomes" id="UP000295351">
    <property type="component" value="Unassembled WGS sequence"/>
</dbReference>
<evidence type="ECO:0000313" key="9">
    <source>
        <dbReference type="EMBL" id="TCN38506.1"/>
    </source>
</evidence>
<evidence type="ECO:0008006" key="11">
    <source>
        <dbReference type="Google" id="ProtNLM"/>
    </source>
</evidence>
<name>A0A4R2CD45_SHIGR</name>
<feature type="transmembrane region" description="Helical" evidence="8">
    <location>
        <begin position="233"/>
        <end position="256"/>
    </location>
</feature>
<evidence type="ECO:0000256" key="5">
    <source>
        <dbReference type="ARBA" id="ARBA00022692"/>
    </source>
</evidence>
<evidence type="ECO:0000256" key="6">
    <source>
        <dbReference type="ARBA" id="ARBA00022989"/>
    </source>
</evidence>
<evidence type="ECO:0000313" key="10">
    <source>
        <dbReference type="Proteomes" id="UP000295351"/>
    </source>
</evidence>
<dbReference type="InterPro" id="IPR038770">
    <property type="entry name" value="Na+/solute_symporter_sf"/>
</dbReference>